<accession>A0A9Q3BTE0</accession>
<dbReference type="OrthoDB" id="412006at2759"/>
<dbReference type="EMBL" id="AVOT02002483">
    <property type="protein sequence ID" value="MBW0470526.1"/>
    <property type="molecule type" value="Genomic_DNA"/>
</dbReference>
<organism evidence="2 3">
    <name type="scientific">Austropuccinia psidii MF-1</name>
    <dbReference type="NCBI Taxonomy" id="1389203"/>
    <lineage>
        <taxon>Eukaryota</taxon>
        <taxon>Fungi</taxon>
        <taxon>Dikarya</taxon>
        <taxon>Basidiomycota</taxon>
        <taxon>Pucciniomycotina</taxon>
        <taxon>Pucciniomycetes</taxon>
        <taxon>Pucciniales</taxon>
        <taxon>Sphaerophragmiaceae</taxon>
        <taxon>Austropuccinia</taxon>
    </lineage>
</organism>
<name>A0A9Q3BTE0_9BASI</name>
<dbReference type="PANTHER" id="PTHR33481:SF1">
    <property type="entry name" value="ENDONUCLEASE_EXONUCLEASE_PHOSPHATASE DOMAIN-CONTAINING PROTEIN-RELATED"/>
    <property type="match status" value="1"/>
</dbReference>
<sequence length="448" mass="51225">MVLSSDKGPIPPTCRKLNPTLFLHTLQQTLPHDPLTASNDAGEAVNTTTQELSAAIMKAYSSQGRLVTTNTSRAKPWWDKELDKLVRRRNQARGEMLKLLNTILLVLFTLLNQDGTDLSSLRLVSQQKHQTTETRREYYHHQQLFKQKVWELKSSHWRKFLAGKSPDHAYQAYRFTKDKLDTIATQIRNKNNKLTSDITEKMALLFQPATPLEFPPTTTDEIKTTISSLGNKKAPGPNGKPNELIKVAQSSLTLILKNLYNLCLKQGIYPNRWKEAHTEIIRNEAKDDYTDPKAYRPIVLLDTLGKLLEKIINNRLTYWAHKSKAIHPGHLGGRPGKSINDAFVTLTSWIYHKWREGKMVMGIFLYVKSAYPLVNRRQLLNTLEQKNFPLYLHHVIDSFVSDRTTNLKTDSFIFPKFNIPDALPQGSPPWSHSISYTTPACFSQTLLP</sequence>
<dbReference type="AlphaFoldDB" id="A0A9Q3BTE0"/>
<reference evidence="2" key="1">
    <citation type="submission" date="2021-03" db="EMBL/GenBank/DDBJ databases">
        <title>Draft genome sequence of rust myrtle Austropuccinia psidii MF-1, a brazilian biotype.</title>
        <authorList>
            <person name="Quecine M.C."/>
            <person name="Pachon D.M.R."/>
            <person name="Bonatelli M.L."/>
            <person name="Correr F.H."/>
            <person name="Franceschini L.M."/>
            <person name="Leite T.F."/>
            <person name="Margarido G.R.A."/>
            <person name="Almeida C.A."/>
            <person name="Ferrarezi J.A."/>
            <person name="Labate C.A."/>
        </authorList>
    </citation>
    <scope>NUCLEOTIDE SEQUENCE</scope>
    <source>
        <strain evidence="2">MF-1</strain>
    </source>
</reference>
<dbReference type="Proteomes" id="UP000765509">
    <property type="component" value="Unassembled WGS sequence"/>
</dbReference>
<evidence type="ECO:0000313" key="3">
    <source>
        <dbReference type="Proteomes" id="UP000765509"/>
    </source>
</evidence>
<proteinExistence type="predicted"/>
<comment type="caution">
    <text evidence="2">The sequence shown here is derived from an EMBL/GenBank/DDBJ whole genome shotgun (WGS) entry which is preliminary data.</text>
</comment>
<gene>
    <name evidence="2" type="ORF">O181_010241</name>
</gene>
<protein>
    <recommendedName>
        <fullName evidence="1">Reverse transcriptase domain-containing protein</fullName>
    </recommendedName>
</protein>
<dbReference type="InterPro" id="IPR000477">
    <property type="entry name" value="RT_dom"/>
</dbReference>
<dbReference type="PANTHER" id="PTHR33481">
    <property type="entry name" value="REVERSE TRANSCRIPTASE"/>
    <property type="match status" value="1"/>
</dbReference>
<keyword evidence="3" id="KW-1185">Reference proteome</keyword>
<dbReference type="Pfam" id="PF00078">
    <property type="entry name" value="RVT_1"/>
    <property type="match status" value="1"/>
</dbReference>
<evidence type="ECO:0000259" key="1">
    <source>
        <dbReference type="Pfam" id="PF00078"/>
    </source>
</evidence>
<evidence type="ECO:0000313" key="2">
    <source>
        <dbReference type="EMBL" id="MBW0470526.1"/>
    </source>
</evidence>
<feature type="domain" description="Reverse transcriptase" evidence="1">
    <location>
        <begin position="288"/>
        <end position="409"/>
    </location>
</feature>